<keyword evidence="3" id="KW-1185">Reference proteome</keyword>
<evidence type="ECO:0000256" key="1">
    <source>
        <dbReference type="SAM" id="MobiDB-lite"/>
    </source>
</evidence>
<reference evidence="2 3" key="1">
    <citation type="journal article" date="2016" name="Front. Microbiol.">
        <title>Comparative Genomics Analysis of Streptomyces Species Reveals Their Adaptation to the Marine Environment and Their Diversity at the Genomic Level.</title>
        <authorList>
            <person name="Tian X."/>
            <person name="Zhang Z."/>
            <person name="Yang T."/>
            <person name="Chen M."/>
            <person name="Li J."/>
            <person name="Chen F."/>
            <person name="Yang J."/>
            <person name="Li W."/>
            <person name="Zhang B."/>
            <person name="Zhang Z."/>
            <person name="Wu J."/>
            <person name="Zhang C."/>
            <person name="Long L."/>
            <person name="Xiao J."/>
        </authorList>
    </citation>
    <scope>NUCLEOTIDE SEQUENCE [LARGE SCALE GENOMIC DNA]</scope>
    <source>
        <strain evidence="2 3">SCSIO 10429</strain>
    </source>
</reference>
<dbReference type="Proteomes" id="UP000176005">
    <property type="component" value="Unassembled WGS sequence"/>
</dbReference>
<sequence length="68" mass="7181">MATDELELIPLRTQSVPAAPGDSGGPAECEDPLMCQSHRGLFGSILRLTLVQGRANARSADRGCGPCW</sequence>
<gene>
    <name evidence="2" type="ORF">AN218_02325</name>
</gene>
<dbReference type="EMBL" id="LJGW01000044">
    <property type="protein sequence ID" value="OEV13691.1"/>
    <property type="molecule type" value="Genomic_DNA"/>
</dbReference>
<evidence type="ECO:0000313" key="2">
    <source>
        <dbReference type="EMBL" id="OEV13691.1"/>
    </source>
</evidence>
<feature type="region of interest" description="Disordered" evidence="1">
    <location>
        <begin position="1"/>
        <end position="30"/>
    </location>
</feature>
<dbReference type="RefSeq" id="WP_070014810.1">
    <property type="nucleotide sequence ID" value="NZ_LJGW01000044.1"/>
</dbReference>
<comment type="caution">
    <text evidence="2">The sequence shown here is derived from an EMBL/GenBank/DDBJ whole genome shotgun (WGS) entry which is preliminary data.</text>
</comment>
<accession>A0A1E7LC57</accession>
<dbReference type="AlphaFoldDB" id="A0A1E7LC57"/>
<organism evidence="2 3">
    <name type="scientific">Streptomyces nanshensis</name>
    <dbReference type="NCBI Taxonomy" id="518642"/>
    <lineage>
        <taxon>Bacteria</taxon>
        <taxon>Bacillati</taxon>
        <taxon>Actinomycetota</taxon>
        <taxon>Actinomycetes</taxon>
        <taxon>Kitasatosporales</taxon>
        <taxon>Streptomycetaceae</taxon>
        <taxon>Streptomyces</taxon>
    </lineage>
</organism>
<proteinExistence type="predicted"/>
<protein>
    <submittedName>
        <fullName evidence="2">Uncharacterized protein</fullName>
    </submittedName>
</protein>
<evidence type="ECO:0000313" key="3">
    <source>
        <dbReference type="Proteomes" id="UP000176005"/>
    </source>
</evidence>
<name>A0A1E7LC57_9ACTN</name>